<feature type="compositionally biased region" description="Low complexity" evidence="1">
    <location>
        <begin position="392"/>
        <end position="408"/>
    </location>
</feature>
<feature type="compositionally biased region" description="Acidic residues" evidence="1">
    <location>
        <begin position="337"/>
        <end position="353"/>
    </location>
</feature>
<feature type="compositionally biased region" description="Polar residues" evidence="1">
    <location>
        <begin position="987"/>
        <end position="1002"/>
    </location>
</feature>
<comment type="caution">
    <text evidence="2">The sequence shown here is derived from an EMBL/GenBank/DDBJ whole genome shotgun (WGS) entry which is preliminary data.</text>
</comment>
<dbReference type="EMBL" id="JAACJN010000608">
    <property type="protein sequence ID" value="KAF5337637.1"/>
    <property type="molecule type" value="Genomic_DNA"/>
</dbReference>
<evidence type="ECO:0008006" key="4">
    <source>
        <dbReference type="Google" id="ProtNLM"/>
    </source>
</evidence>
<evidence type="ECO:0000256" key="1">
    <source>
        <dbReference type="SAM" id="MobiDB-lite"/>
    </source>
</evidence>
<proteinExistence type="predicted"/>
<accession>A0A8H5C9D7</accession>
<protein>
    <recommendedName>
        <fullName evidence="4">Zn(2)-C6 fungal-type domain-containing protein</fullName>
    </recommendedName>
</protein>
<dbReference type="OrthoDB" id="3131885at2759"/>
<organism evidence="2 3">
    <name type="scientific">Collybiopsis confluens</name>
    <dbReference type="NCBI Taxonomy" id="2823264"/>
    <lineage>
        <taxon>Eukaryota</taxon>
        <taxon>Fungi</taxon>
        <taxon>Dikarya</taxon>
        <taxon>Basidiomycota</taxon>
        <taxon>Agaricomycotina</taxon>
        <taxon>Agaricomycetes</taxon>
        <taxon>Agaricomycetidae</taxon>
        <taxon>Agaricales</taxon>
        <taxon>Marasmiineae</taxon>
        <taxon>Omphalotaceae</taxon>
        <taxon>Collybiopsis</taxon>
    </lineage>
</organism>
<feature type="compositionally biased region" description="Basic and acidic residues" evidence="1">
    <location>
        <begin position="957"/>
        <end position="968"/>
    </location>
</feature>
<gene>
    <name evidence="2" type="ORF">D9757_015093</name>
</gene>
<feature type="region of interest" description="Disordered" evidence="1">
    <location>
        <begin position="259"/>
        <end position="372"/>
    </location>
</feature>
<feature type="region of interest" description="Disordered" evidence="1">
    <location>
        <begin position="1209"/>
        <end position="1231"/>
    </location>
</feature>
<dbReference type="Proteomes" id="UP000518752">
    <property type="component" value="Unassembled WGS sequence"/>
</dbReference>
<feature type="region of interest" description="Disordered" evidence="1">
    <location>
        <begin position="384"/>
        <end position="456"/>
    </location>
</feature>
<name>A0A8H5C9D7_9AGAR</name>
<evidence type="ECO:0000313" key="2">
    <source>
        <dbReference type="EMBL" id="KAF5337637.1"/>
    </source>
</evidence>
<keyword evidence="3" id="KW-1185">Reference proteome</keyword>
<evidence type="ECO:0000313" key="3">
    <source>
        <dbReference type="Proteomes" id="UP000518752"/>
    </source>
</evidence>
<reference evidence="2 3" key="1">
    <citation type="journal article" date="2020" name="ISME J.">
        <title>Uncovering the hidden diversity of litter-decomposition mechanisms in mushroom-forming fungi.</title>
        <authorList>
            <person name="Floudas D."/>
            <person name="Bentzer J."/>
            <person name="Ahren D."/>
            <person name="Johansson T."/>
            <person name="Persson P."/>
            <person name="Tunlid A."/>
        </authorList>
    </citation>
    <scope>NUCLEOTIDE SEQUENCE [LARGE SCALE GENOMIC DNA]</scope>
    <source>
        <strain evidence="2 3">CBS 406.79</strain>
    </source>
</reference>
<feature type="region of interest" description="Disordered" evidence="1">
    <location>
        <begin position="716"/>
        <end position="736"/>
    </location>
</feature>
<dbReference type="AlphaFoldDB" id="A0A8H5C9D7"/>
<feature type="region of interest" description="Disordered" evidence="1">
    <location>
        <begin position="928"/>
        <end position="1002"/>
    </location>
</feature>
<sequence length="1231" mass="136588">MNKHGICYGLYHSSISDGYGLGFEDIIKPDSVENFDQKTANELVEALGFEFKEDPTPSFFDVADFSPENIDAYQYPALATDDPFLATNKPPRSFYPAKLAKWYKPVEGATGLTYAKGVDLYRATNSIFRAFKSVFAQRNRASENDLHTRIESALAAARPALTYMHQFWASCTNCPNFAVVIKGMAQYLVLTYGDSSKRTSQLKGWKYSEEEMENLERKFQLSDDEYPDEPPIPLDDFHIEGLSLWNAIGDKANEWFTFPGQVSPLAPSSNDSSKEEETQQLKKSPAPRYQSMDPFEEAVASKSVPKKRSNPSANKGKGKALPEVPSRSLKRSRNTKEEEDDEEESDLILDSEEASLQKNASNPPSPLQSSFFLPMPRVHLSAVVIKPEPGSSKRPAPASRAKSRAVAAARRKTPSPEPSPPPKGKRTRTRASIGVREKLPTGSYQPSTTPIPGFEGVAVTTKGDPLLIAEQFIPEETNFGDEPNSNTNGPKLRTQVAHVNIDKRLLGVGSLVGVNNFNMNYSDIPKMAYPLPQCPNLPARPSSSGVDQRCTECIRLKTPCNYEKPHIRCGTCQSNKTKCLKTLDLEEGLPVMNAMIQQFKTAPNNAQSRFETARDARAALMMAHEALNAQVKAIDRLTEHFIQCFGLFSDSMSDPMIVLKSLGSTAGDEPVARFSYEHFSFLATVFDWNSPLNFGKIDTGDRTLQEWLELVRESLDKVPGPSSPVPNSSPTALPDPSATTLLEDSIANARESVVDIGIADATGSGSLDERDELVAVNHVQIILPKLKSYPFAHYHLLLVFMPKPKILTREKEIHPSLQAISKAYDALHEHFIAISRVYPRPEKNPPSLTKQKRFRPFVEELYNALTENVTIREHARVPHTMQVRTEALALFEDSIPFIPNIEHDMQTSRLTGFMKQLDAAVNEYETELANRQRTPVNPDALKYIRTGKSKATGESSSKVEYDSDEPVKTSKKGKKRKVESAGLSDSIHASSTQSRSDIGTSDSARVASTQIYVADLRTETEADEAPFSHSLGAHPGDDPAALEYLMGKLVRLEFDSTHPAALESAHAAHSQFPGWCHYMPLRPAELARLIKFQESLTRLGHYETIPNLRHLAWERSQKRERENPISVQLLDEVATTSLGEFKDLPTGVLNSLLNYHRVEGLHATHIALLHHDRAKEGVRARMNLADKSEPETGNMDTEKTQAIIVPACEDVEINSPPPRSPVAGRSGHHSA</sequence>